<keyword evidence="2" id="KW-1185">Reference proteome</keyword>
<organism evidence="1 2">
    <name type="scientific">Caerostris extrusa</name>
    <name type="common">Bark spider</name>
    <name type="synonym">Caerostris bankana</name>
    <dbReference type="NCBI Taxonomy" id="172846"/>
    <lineage>
        <taxon>Eukaryota</taxon>
        <taxon>Metazoa</taxon>
        <taxon>Ecdysozoa</taxon>
        <taxon>Arthropoda</taxon>
        <taxon>Chelicerata</taxon>
        <taxon>Arachnida</taxon>
        <taxon>Araneae</taxon>
        <taxon>Araneomorphae</taxon>
        <taxon>Entelegynae</taxon>
        <taxon>Araneoidea</taxon>
        <taxon>Araneidae</taxon>
        <taxon>Caerostris</taxon>
    </lineage>
</organism>
<dbReference type="Proteomes" id="UP001054945">
    <property type="component" value="Unassembled WGS sequence"/>
</dbReference>
<protein>
    <submittedName>
        <fullName evidence="1">Uncharacterized protein</fullName>
    </submittedName>
</protein>
<reference evidence="1 2" key="1">
    <citation type="submission" date="2021-06" db="EMBL/GenBank/DDBJ databases">
        <title>Caerostris extrusa draft genome.</title>
        <authorList>
            <person name="Kono N."/>
            <person name="Arakawa K."/>
        </authorList>
    </citation>
    <scope>NUCLEOTIDE SEQUENCE [LARGE SCALE GENOMIC DNA]</scope>
</reference>
<name>A0AAV4WPN4_CAEEX</name>
<sequence>MFSGEEGAIASEDQCRRKEHNQCKIIKICCRPHNNTYIAFILWDSSMMVTSPYCIVSLKHLLIIVIELMWGCLQVVILNIRFVGLLNLSEQGGLCKYFRHSTSDYCYFCTEEQAKLDRRRSAAKFEKDVAEMRNLLNIVGGRSGF</sequence>
<evidence type="ECO:0000313" key="2">
    <source>
        <dbReference type="Proteomes" id="UP001054945"/>
    </source>
</evidence>
<dbReference type="EMBL" id="BPLR01016539">
    <property type="protein sequence ID" value="GIY84657.1"/>
    <property type="molecule type" value="Genomic_DNA"/>
</dbReference>
<gene>
    <name evidence="1" type="ORF">CEXT_161451</name>
</gene>
<evidence type="ECO:0000313" key="1">
    <source>
        <dbReference type="EMBL" id="GIY84657.1"/>
    </source>
</evidence>
<accession>A0AAV4WPN4</accession>
<proteinExistence type="predicted"/>
<comment type="caution">
    <text evidence="1">The sequence shown here is derived from an EMBL/GenBank/DDBJ whole genome shotgun (WGS) entry which is preliminary data.</text>
</comment>
<dbReference type="AlphaFoldDB" id="A0AAV4WPN4"/>